<dbReference type="Proteomes" id="UP001057738">
    <property type="component" value="Chromosome"/>
</dbReference>
<evidence type="ECO:0000313" key="4">
    <source>
        <dbReference type="Proteomes" id="UP001057738"/>
    </source>
</evidence>
<dbReference type="GeneID" id="95572756"/>
<protein>
    <submittedName>
        <fullName evidence="3">Alpha/beta hydrolase</fullName>
    </submittedName>
</protein>
<dbReference type="Pfam" id="PF00561">
    <property type="entry name" value="Abhydrolase_1"/>
    <property type="match status" value="1"/>
</dbReference>
<feature type="domain" description="AB hydrolase-1" evidence="1">
    <location>
        <begin position="100"/>
        <end position="249"/>
    </location>
</feature>
<evidence type="ECO:0000259" key="2">
    <source>
        <dbReference type="Pfam" id="PF08386"/>
    </source>
</evidence>
<name>A0ABY5PR22_9ACTN</name>
<evidence type="ECO:0000313" key="3">
    <source>
        <dbReference type="EMBL" id="UUY46589.1"/>
    </source>
</evidence>
<dbReference type="InterPro" id="IPR005944">
    <property type="entry name" value="Pro_iminopeptidase"/>
</dbReference>
<sequence>MPQHSIHAVTAAAALVCLTAAGPTPGTPTPGTPPPGATTPAARFVPGPCPKPPEPIEALDGARCGRLEVPENRSRPGGRTIKLSVAVIPAVDPAKPAREPVVFMAGGPGADTFDDIPFLVDSGLNKDRELIIMAQRGNLYDEPNLACPEIDRFNGQAVGLGYDSDEAEQLILKAVKDCRGRLTAAGVDLDAYNTTENAADFADLRKALNIRQWNVYGYSYGSNLALTYLRLHPEGIRAFAIDSITPPQHVTLPWTWASTAEGIDNIIEACAAQPACKNRYPDFRRTLTEQVRRLEAQPLTLDVAPPGGGKPVKVVLDGGALLNLIVAFTPRPEDLPAALDELSRGNPERFAKARAAGSVQKTGEFAHGLTQSVVCGEWAPGHTPADVLNAGRKVYPAWPDTVLAEVPQLPFQYPACGIWNVRDRAAAQRLPTVSTVPALVISGTFDVKTGASWAKDVARNLSRSTSVLVPGIGHWVVPQSPCAQSVLASFFARPTAPDTGCVDDVEPKPFTIIPE</sequence>
<dbReference type="Pfam" id="PF08386">
    <property type="entry name" value="Abhydrolase_4"/>
    <property type="match status" value="1"/>
</dbReference>
<evidence type="ECO:0000259" key="1">
    <source>
        <dbReference type="Pfam" id="PF00561"/>
    </source>
</evidence>
<dbReference type="InterPro" id="IPR000073">
    <property type="entry name" value="AB_hydrolase_1"/>
</dbReference>
<dbReference type="EMBL" id="CP102514">
    <property type="protein sequence ID" value="UUY46589.1"/>
    <property type="molecule type" value="Genomic_DNA"/>
</dbReference>
<gene>
    <name evidence="3" type="ORF">NRK68_04765</name>
</gene>
<dbReference type="InterPro" id="IPR029058">
    <property type="entry name" value="AB_hydrolase_fold"/>
</dbReference>
<dbReference type="Gene3D" id="3.40.50.1820">
    <property type="entry name" value="alpha/beta hydrolase"/>
    <property type="match status" value="1"/>
</dbReference>
<proteinExistence type="predicted"/>
<dbReference type="GO" id="GO:0016787">
    <property type="term" value="F:hydrolase activity"/>
    <property type="evidence" value="ECO:0007669"/>
    <property type="project" value="UniProtKB-KW"/>
</dbReference>
<keyword evidence="3" id="KW-0378">Hydrolase</keyword>
<dbReference type="RefSeq" id="WP_257855086.1">
    <property type="nucleotide sequence ID" value="NZ_CP102514.1"/>
</dbReference>
<dbReference type="PANTHER" id="PTHR43722">
    <property type="entry name" value="PROLINE IMINOPEPTIDASE"/>
    <property type="match status" value="1"/>
</dbReference>
<feature type="domain" description="Peptidase S33 tripeptidyl aminopeptidase-like C-terminal" evidence="2">
    <location>
        <begin position="415"/>
        <end position="500"/>
    </location>
</feature>
<organism evidence="3 4">
    <name type="scientific">Streptomyces yangpuensis</name>
    <dbReference type="NCBI Taxonomy" id="1648182"/>
    <lineage>
        <taxon>Bacteria</taxon>
        <taxon>Bacillati</taxon>
        <taxon>Actinomycetota</taxon>
        <taxon>Actinomycetes</taxon>
        <taxon>Kitasatosporales</taxon>
        <taxon>Streptomycetaceae</taxon>
        <taxon>Streptomyces</taxon>
    </lineage>
</organism>
<dbReference type="SUPFAM" id="SSF53474">
    <property type="entry name" value="alpha/beta-Hydrolases"/>
    <property type="match status" value="1"/>
</dbReference>
<keyword evidence="4" id="KW-1185">Reference proteome</keyword>
<accession>A0ABY5PR22</accession>
<reference evidence="3" key="1">
    <citation type="submission" date="2022-08" db="EMBL/GenBank/DDBJ databases">
        <authorList>
            <person name="Tian L."/>
        </authorList>
    </citation>
    <scope>NUCLEOTIDE SEQUENCE</scope>
    <source>
        <strain evidence="3">CM253</strain>
    </source>
</reference>
<dbReference type="PANTHER" id="PTHR43722:SF1">
    <property type="entry name" value="PROLINE IMINOPEPTIDASE"/>
    <property type="match status" value="1"/>
</dbReference>
<dbReference type="InterPro" id="IPR013595">
    <property type="entry name" value="Pept_S33_TAP-like_C"/>
</dbReference>